<dbReference type="EMBL" id="NJGG01000001">
    <property type="protein sequence ID" value="OXL16188.1"/>
    <property type="molecule type" value="Genomic_DNA"/>
</dbReference>
<evidence type="ECO:0000256" key="3">
    <source>
        <dbReference type="SAM" id="Phobius"/>
    </source>
</evidence>
<sequence length="256" mass="29026">MKIYIYFLNMAQEFNSKQIKSFTLLLLSLQKKNTILGFAISLVPMLVTAFSIELFIGKIIGGEVHADGMKGINAIFFIFFSNAILQSTEALKNYGTIIKSSYLHPATVMISESLLQYASFIVSFLVLALAFNISFEKSALLILLSLLLALYTLAVTNCLLVVSSILEDFGRILGIIFQMLFWISPILYSVHMIKSDLVYIFMANPFYIFFELISLIFSPQSFDHHLFWWGLGSSLTFLAALYLLLMNLRKKILVFL</sequence>
<keyword evidence="2" id="KW-0813">Transport</keyword>
<protein>
    <submittedName>
        <fullName evidence="4">Uncharacterized protein</fullName>
    </submittedName>
</protein>
<dbReference type="GO" id="GO:0015920">
    <property type="term" value="P:lipopolysaccharide transport"/>
    <property type="evidence" value="ECO:0007669"/>
    <property type="project" value="TreeGrafter"/>
</dbReference>
<proteinExistence type="inferred from homology"/>
<reference evidence="4 5" key="1">
    <citation type="submission" date="2017-06" db="EMBL/GenBank/DDBJ databases">
        <title>Reclassification of a Polynucleobacter cosmopolitanus strain isolated from tropical Lake Victoria as Polynucleobacter victoriensis comb. nov.</title>
        <authorList>
            <person name="Hahn M.W."/>
        </authorList>
    </citation>
    <scope>NUCLEOTIDE SEQUENCE [LARGE SCALE GENOMIC DNA]</scope>
    <source>
        <strain evidence="4 5">MWH-MoIso2</strain>
    </source>
</reference>
<keyword evidence="3" id="KW-1133">Transmembrane helix</keyword>
<evidence type="ECO:0000313" key="5">
    <source>
        <dbReference type="Proteomes" id="UP000215188"/>
    </source>
</evidence>
<keyword evidence="3" id="KW-0812">Transmembrane</keyword>
<dbReference type="AlphaFoldDB" id="A0A229FXA7"/>
<comment type="caution">
    <text evidence="4">The sequence shown here is derived from an EMBL/GenBank/DDBJ whole genome shotgun (WGS) entry which is preliminary data.</text>
</comment>
<feature type="transmembrane region" description="Helical" evidence="3">
    <location>
        <begin position="226"/>
        <end position="245"/>
    </location>
</feature>
<feature type="transmembrane region" description="Helical" evidence="3">
    <location>
        <begin position="35"/>
        <end position="56"/>
    </location>
</feature>
<evidence type="ECO:0000313" key="4">
    <source>
        <dbReference type="EMBL" id="OXL16188.1"/>
    </source>
</evidence>
<evidence type="ECO:0000256" key="2">
    <source>
        <dbReference type="ARBA" id="ARBA00022448"/>
    </source>
</evidence>
<keyword evidence="3" id="KW-0472">Membrane</keyword>
<accession>A0A229FXA7</accession>
<keyword evidence="5" id="KW-1185">Reference proteome</keyword>
<feature type="transmembrane region" description="Helical" evidence="3">
    <location>
        <begin position="140"/>
        <end position="166"/>
    </location>
</feature>
<dbReference type="PANTHER" id="PTHR30413">
    <property type="entry name" value="INNER MEMBRANE TRANSPORT PERMEASE"/>
    <property type="match status" value="1"/>
</dbReference>
<dbReference type="OrthoDB" id="9786910at2"/>
<evidence type="ECO:0000256" key="1">
    <source>
        <dbReference type="ARBA" id="ARBA00007783"/>
    </source>
</evidence>
<organism evidence="4 5">
    <name type="scientific">Polynucleobacter cosmopolitanus</name>
    <dbReference type="NCBI Taxonomy" id="351345"/>
    <lineage>
        <taxon>Bacteria</taxon>
        <taxon>Pseudomonadati</taxon>
        <taxon>Pseudomonadota</taxon>
        <taxon>Betaproteobacteria</taxon>
        <taxon>Burkholderiales</taxon>
        <taxon>Burkholderiaceae</taxon>
        <taxon>Polynucleobacter</taxon>
    </lineage>
</organism>
<dbReference type="PANTHER" id="PTHR30413:SF10">
    <property type="entry name" value="CAPSULE POLYSACCHARIDE EXPORT INNER-MEMBRANE PROTEIN CTRC"/>
    <property type="match status" value="1"/>
</dbReference>
<name>A0A229FXA7_9BURK</name>
<feature type="transmembrane region" description="Helical" evidence="3">
    <location>
        <begin position="172"/>
        <end position="190"/>
    </location>
</feature>
<feature type="transmembrane region" description="Helical" evidence="3">
    <location>
        <begin position="197"/>
        <end position="220"/>
    </location>
</feature>
<dbReference type="Proteomes" id="UP000215188">
    <property type="component" value="Unassembled WGS sequence"/>
</dbReference>
<comment type="similarity">
    <text evidence="1">Belongs to the ABC-2 integral membrane protein family.</text>
</comment>
<feature type="transmembrane region" description="Helical" evidence="3">
    <location>
        <begin position="114"/>
        <end position="133"/>
    </location>
</feature>
<gene>
    <name evidence="4" type="ORF">AOC33_03685</name>
</gene>